<keyword evidence="5" id="KW-1185">Reference proteome</keyword>
<dbReference type="InterPro" id="IPR007918">
    <property type="entry name" value="MDM35_apoptosis"/>
</dbReference>
<feature type="compositionally biased region" description="Low complexity" evidence="3">
    <location>
        <begin position="48"/>
        <end position="73"/>
    </location>
</feature>
<reference evidence="4" key="1">
    <citation type="submission" date="2018-11" db="EMBL/GenBank/DDBJ databases">
        <authorList>
            <consortium name="Pathogen Informatics"/>
        </authorList>
    </citation>
    <scope>NUCLEOTIDE SEQUENCE</scope>
</reference>
<dbReference type="OrthoDB" id="19091at2759"/>
<dbReference type="Pfam" id="PF05254">
    <property type="entry name" value="UPF0203"/>
    <property type="match status" value="1"/>
</dbReference>
<dbReference type="Proteomes" id="UP000784294">
    <property type="component" value="Unassembled WGS sequence"/>
</dbReference>
<evidence type="ECO:0000256" key="2">
    <source>
        <dbReference type="ARBA" id="ARBA00023157"/>
    </source>
</evidence>
<feature type="region of interest" description="Disordered" evidence="3">
    <location>
        <begin position="1"/>
        <end position="77"/>
    </location>
</feature>
<proteinExistence type="inferred from homology"/>
<accession>A0A448WYX7</accession>
<evidence type="ECO:0000256" key="1">
    <source>
        <dbReference type="ARBA" id="ARBA00006196"/>
    </source>
</evidence>
<evidence type="ECO:0000256" key="3">
    <source>
        <dbReference type="SAM" id="MobiDB-lite"/>
    </source>
</evidence>
<evidence type="ECO:0000313" key="4">
    <source>
        <dbReference type="EMBL" id="VEL23584.1"/>
    </source>
</evidence>
<organism evidence="4 5">
    <name type="scientific">Protopolystoma xenopodis</name>
    <dbReference type="NCBI Taxonomy" id="117903"/>
    <lineage>
        <taxon>Eukaryota</taxon>
        <taxon>Metazoa</taxon>
        <taxon>Spiralia</taxon>
        <taxon>Lophotrochozoa</taxon>
        <taxon>Platyhelminthes</taxon>
        <taxon>Monogenea</taxon>
        <taxon>Polyopisthocotylea</taxon>
        <taxon>Polystomatidea</taxon>
        <taxon>Polystomatidae</taxon>
        <taxon>Protopolystoma</taxon>
    </lineage>
</organism>
<comment type="caution">
    <text evidence="4">The sequence shown here is derived from an EMBL/GenBank/DDBJ whole genome shotgun (WGS) entry which is preliminary data.</text>
</comment>
<evidence type="ECO:0000313" key="5">
    <source>
        <dbReference type="Proteomes" id="UP000784294"/>
    </source>
</evidence>
<protein>
    <submittedName>
        <fullName evidence="4">Uncharacterized protein</fullName>
    </submittedName>
</protein>
<dbReference type="AlphaFoldDB" id="A0A448WYX7"/>
<gene>
    <name evidence="4" type="ORF">PXEA_LOCUS17024</name>
</gene>
<keyword evidence="2" id="KW-1015">Disulfide bond</keyword>
<comment type="similarity">
    <text evidence="1">Belongs to the TRIAP1/MDM35 family.</text>
</comment>
<sequence length="175" mass="19137">MRLFGFATAKAPDSSSQSCSEQSLLVPDPDAESDWLEEDIHLEASEVSGDSASITTTSDDVSDGSNSNSGNNSYDKMHDHDLARTRLGSFAPECNALKKAYDACFLDYFSRWVKGSNGETEGLIGEEDPCSDKLRLYTACVRKAVETYTGVTLSELDGSRIDMDELMVHIDQNSK</sequence>
<dbReference type="EMBL" id="CAAALY010062714">
    <property type="protein sequence ID" value="VEL23584.1"/>
    <property type="molecule type" value="Genomic_DNA"/>
</dbReference>
<name>A0A448WYX7_9PLAT</name>
<feature type="compositionally biased region" description="Low complexity" evidence="3">
    <location>
        <begin position="14"/>
        <end position="23"/>
    </location>
</feature>